<dbReference type="PANTHER" id="PTHR47447:SF23">
    <property type="entry name" value="PENTACOTRIPEPTIDE-REPEAT REGION OF PRORP DOMAIN-CONTAINING PROTEIN"/>
    <property type="match status" value="1"/>
</dbReference>
<gene>
    <name evidence="7" type="ORF">Q9L58_003705</name>
</gene>
<accession>A0ABR3GMS6</accession>
<dbReference type="EMBL" id="JBBBZM010000037">
    <property type="protein sequence ID" value="KAL0637221.1"/>
    <property type="molecule type" value="Genomic_DNA"/>
</dbReference>
<evidence type="ECO:0000313" key="8">
    <source>
        <dbReference type="Proteomes" id="UP001447188"/>
    </source>
</evidence>
<sequence>MTSRRTIIDSLHRCLCPPYFNSLSSVRSGPVAVQHLFPARPKSFSSSVQSTHISTTIEEDVYSPSPKQDGSQDPVIRKLVTPDSVWPNSRAKDKYFGGITIAFNIPDSEYTGLNKVIDLASRSMFPGVFLAAEELIRKHDYVPDAKLYTVLIEACANFPGCLLQGLAFRLLGEMKERNFVIGSVVYHSLLRLLANSPDYLRRLQVLDEMKQSWYTLTDEGWQNVIAGYILDGHLEMAMEIIEKRRSNGQVLRRNIYKDVITGLCAVGEIDEALRFVRDLEATEVTWVTSQQLAYHLLAAATEQLHLEATLIFWRKVIDGNMFNPDDGLCLATLNVAARYGEPPLASDVFRVLGNRGVQFEEHHYAALLESYVVSGDLAAAFSVLTVMRGAGVPPAEHTAHPIVQRLTQSDDVTPQDAFEILQSVQRRGKIVDLAALNALMAVHVARAEIDAAFEVYNRLPDFDLRPETYTFNILLKGAQEQGRKDFALNMVSEMKEMKVPPDASTYEGVFGACLAQEDYEDAFLWLEEMNSRGLRPGLAMYGALARRCYTAGDGRYRVALAEMSRKGVDMEKFIALLGEDDQKIAEVVG</sequence>
<dbReference type="InterPro" id="IPR002885">
    <property type="entry name" value="PPR_rpt"/>
</dbReference>
<evidence type="ECO:0000256" key="1">
    <source>
        <dbReference type="ARBA" id="ARBA00006192"/>
    </source>
</evidence>
<feature type="repeat" description="PPR" evidence="5">
    <location>
        <begin position="360"/>
        <end position="394"/>
    </location>
</feature>
<dbReference type="InterPro" id="IPR057027">
    <property type="entry name" value="TPR_mt"/>
</dbReference>
<comment type="caution">
    <text evidence="7">The sequence shown here is derived from an EMBL/GenBank/DDBJ whole genome shotgun (WGS) entry which is preliminary data.</text>
</comment>
<feature type="repeat" description="PPR" evidence="5">
    <location>
        <begin position="502"/>
        <end position="536"/>
    </location>
</feature>
<dbReference type="PROSITE" id="PS51375">
    <property type="entry name" value="PPR"/>
    <property type="match status" value="3"/>
</dbReference>
<protein>
    <recommendedName>
        <fullName evidence="6">Pentatricopeptide repeat-containing protein-mitochondrial domain-containing protein</fullName>
    </recommendedName>
</protein>
<name>A0ABR3GMS6_9PEZI</name>
<evidence type="ECO:0000256" key="3">
    <source>
        <dbReference type="ARBA" id="ARBA00044493"/>
    </source>
</evidence>
<proteinExistence type="inferred from homology"/>
<comment type="function">
    <text evidence="3">Regulates mitochondrial small subunit maturation by controlling 15S rRNA 5'-end processing. Localizes to the 5' precursor of the 15S rRNA in a position that is subsequently occupied by mS47 in the mature yeast mtSSU. Uses structure and sequence-specific RNA recognition, binding to a single-stranded region of the precursor and specifically recognizing bases -6 to -1. The exchange of Ccm1 for mS47 is coupled to the irreversible removal of precursor rRNA that is accompanied by conformational changes of the mitoribosomal proteins uS5m and mS26. These conformational changes signal completion of 5'-end rRNA processing through protection of the mature 5'-end of the 15S rRNA and stabilization of mS47. The removal of the 5' precursor together with the dissociation of Ccm1 may be catalyzed by the 5'-3' exoribonuclease Pet127. Involved in the specific removal of group I introns in mitochondrial encoded transcripts.</text>
</comment>
<feature type="domain" description="Pentatricopeptide repeat-containing protein-mitochondrial" evidence="6">
    <location>
        <begin position="326"/>
        <end position="458"/>
    </location>
</feature>
<dbReference type="Gene3D" id="1.25.40.10">
    <property type="entry name" value="Tetratricopeptide repeat domain"/>
    <property type="match status" value="4"/>
</dbReference>
<comment type="similarity">
    <text evidence="1">Belongs to the CCM1 family.</text>
</comment>
<comment type="subunit">
    <text evidence="4">Binds to mitochondrial small subunit 15S rRNA.</text>
</comment>
<evidence type="ECO:0000256" key="5">
    <source>
        <dbReference type="PROSITE-ProRule" id="PRU00708"/>
    </source>
</evidence>
<dbReference type="NCBIfam" id="TIGR00756">
    <property type="entry name" value="PPR"/>
    <property type="match status" value="1"/>
</dbReference>
<evidence type="ECO:0000313" key="7">
    <source>
        <dbReference type="EMBL" id="KAL0637221.1"/>
    </source>
</evidence>
<dbReference type="Pfam" id="PF23276">
    <property type="entry name" value="TPR_24"/>
    <property type="match status" value="1"/>
</dbReference>
<dbReference type="InterPro" id="IPR011990">
    <property type="entry name" value="TPR-like_helical_dom_sf"/>
</dbReference>
<feature type="repeat" description="PPR" evidence="5">
    <location>
        <begin position="467"/>
        <end position="501"/>
    </location>
</feature>
<keyword evidence="8" id="KW-1185">Reference proteome</keyword>
<organism evidence="7 8">
    <name type="scientific">Discina gigas</name>
    <dbReference type="NCBI Taxonomy" id="1032678"/>
    <lineage>
        <taxon>Eukaryota</taxon>
        <taxon>Fungi</taxon>
        <taxon>Dikarya</taxon>
        <taxon>Ascomycota</taxon>
        <taxon>Pezizomycotina</taxon>
        <taxon>Pezizomycetes</taxon>
        <taxon>Pezizales</taxon>
        <taxon>Discinaceae</taxon>
        <taxon>Discina</taxon>
    </lineage>
</organism>
<reference evidence="7 8" key="1">
    <citation type="submission" date="2024-02" db="EMBL/GenBank/DDBJ databases">
        <title>Discinaceae phylogenomics.</title>
        <authorList>
            <person name="Dirks A.C."/>
            <person name="James T.Y."/>
        </authorList>
    </citation>
    <scope>NUCLEOTIDE SEQUENCE [LARGE SCALE GENOMIC DNA]</scope>
    <source>
        <strain evidence="7 8">ACD0624</strain>
    </source>
</reference>
<evidence type="ECO:0000259" key="6">
    <source>
        <dbReference type="Pfam" id="PF23276"/>
    </source>
</evidence>
<evidence type="ECO:0000256" key="4">
    <source>
        <dbReference type="ARBA" id="ARBA00044511"/>
    </source>
</evidence>
<evidence type="ECO:0000256" key="2">
    <source>
        <dbReference type="ARBA" id="ARBA00022737"/>
    </source>
</evidence>
<dbReference type="Pfam" id="PF13812">
    <property type="entry name" value="PPR_3"/>
    <property type="match status" value="1"/>
</dbReference>
<dbReference type="Proteomes" id="UP001447188">
    <property type="component" value="Unassembled WGS sequence"/>
</dbReference>
<dbReference type="PANTHER" id="PTHR47447">
    <property type="entry name" value="OS03G0856100 PROTEIN"/>
    <property type="match status" value="1"/>
</dbReference>
<keyword evidence="2" id="KW-0677">Repeat</keyword>